<dbReference type="RefSeq" id="WP_255843389.1">
    <property type="nucleotide sequence ID" value="NZ_CP094358.1"/>
</dbReference>
<dbReference type="AlphaFoldDB" id="A0A9E6ZNQ1"/>
<organism evidence="1 2">
    <name type="scientific">Abyssalbus ytuae</name>
    <dbReference type="NCBI Taxonomy" id="2926907"/>
    <lineage>
        <taxon>Bacteria</taxon>
        <taxon>Pseudomonadati</taxon>
        <taxon>Bacteroidota</taxon>
        <taxon>Flavobacteriia</taxon>
        <taxon>Flavobacteriales</taxon>
        <taxon>Flavobacteriaceae</taxon>
        <taxon>Abyssalbus</taxon>
    </lineage>
</organism>
<reference evidence="1" key="1">
    <citation type="submission" date="2022-03" db="EMBL/GenBank/DDBJ databases">
        <title>Description of Abyssus ytuae gen. nov., sp. nov., a novel member of the family Flavobacteriaceae isolated from the sediment of Mariana Trench.</title>
        <authorList>
            <person name="Zhang J."/>
            <person name="Xu X."/>
        </authorList>
    </citation>
    <scope>NUCLEOTIDE SEQUENCE</scope>
    <source>
        <strain evidence="1">MT3330</strain>
    </source>
</reference>
<accession>A0A9E6ZNQ1</accession>
<dbReference type="KEGG" id="fbm:MQE35_00130"/>
<keyword evidence="2" id="KW-1185">Reference proteome</keyword>
<gene>
    <name evidence="1" type="ORF">MQE35_00130</name>
</gene>
<evidence type="ECO:0000313" key="2">
    <source>
        <dbReference type="Proteomes" id="UP000831290"/>
    </source>
</evidence>
<name>A0A9E6ZNQ1_9FLAO</name>
<dbReference type="EMBL" id="CP094358">
    <property type="protein sequence ID" value="UOB17720.1"/>
    <property type="molecule type" value="Genomic_DNA"/>
</dbReference>
<evidence type="ECO:0000313" key="1">
    <source>
        <dbReference type="EMBL" id="UOB17720.1"/>
    </source>
</evidence>
<dbReference type="Proteomes" id="UP000831290">
    <property type="component" value="Chromosome"/>
</dbReference>
<proteinExistence type="predicted"/>
<sequence length="48" mass="5224">MLKYISTYGKKLSISELKNIEGKGGIDECSFSNDPSTDWCCHLPGGCP</sequence>
<protein>
    <submittedName>
        <fullName evidence="1">Uncharacterized protein</fullName>
    </submittedName>
</protein>